<accession>D8QWX4</accession>
<proteinExistence type="predicted"/>
<keyword evidence="1" id="KW-0732">Signal</keyword>
<dbReference type="EMBL" id="GL377568">
    <property type="protein sequence ID" value="EFJ35717.1"/>
    <property type="molecule type" value="Genomic_DNA"/>
</dbReference>
<dbReference type="Gramene" id="EFJ35717">
    <property type="protein sequence ID" value="EFJ35717"/>
    <property type="gene ID" value="SELMODRAFT_405302"/>
</dbReference>
<dbReference type="HOGENOM" id="CLU_1752860_0_0_1"/>
<feature type="chain" id="PRO_5003121319" evidence="1">
    <location>
        <begin position="29"/>
        <end position="149"/>
    </location>
</feature>
<name>D8QWX4_SELML</name>
<evidence type="ECO:0000256" key="1">
    <source>
        <dbReference type="SAM" id="SignalP"/>
    </source>
</evidence>
<evidence type="ECO:0000313" key="3">
    <source>
        <dbReference type="Proteomes" id="UP000001514"/>
    </source>
</evidence>
<feature type="signal peptide" evidence="1">
    <location>
        <begin position="1"/>
        <end position="28"/>
    </location>
</feature>
<dbReference type="Proteomes" id="UP000001514">
    <property type="component" value="Unassembled WGS sequence"/>
</dbReference>
<organism evidence="3">
    <name type="scientific">Selaginella moellendorffii</name>
    <name type="common">Spikemoss</name>
    <dbReference type="NCBI Taxonomy" id="88036"/>
    <lineage>
        <taxon>Eukaryota</taxon>
        <taxon>Viridiplantae</taxon>
        <taxon>Streptophyta</taxon>
        <taxon>Embryophyta</taxon>
        <taxon>Tracheophyta</taxon>
        <taxon>Lycopodiopsida</taxon>
        <taxon>Selaginellales</taxon>
        <taxon>Selaginellaceae</taxon>
        <taxon>Selaginella</taxon>
    </lineage>
</organism>
<dbReference type="KEGG" id="smo:SELMODRAFT_405302"/>
<gene>
    <name evidence="2" type="ORF">SELMODRAFT_405302</name>
</gene>
<evidence type="ECO:0000313" key="2">
    <source>
        <dbReference type="EMBL" id="EFJ35717.1"/>
    </source>
</evidence>
<reference evidence="2 3" key="1">
    <citation type="journal article" date="2011" name="Science">
        <title>The Selaginella genome identifies genetic changes associated with the evolution of vascular plants.</title>
        <authorList>
            <person name="Banks J.A."/>
            <person name="Nishiyama T."/>
            <person name="Hasebe M."/>
            <person name="Bowman J.L."/>
            <person name="Gribskov M."/>
            <person name="dePamphilis C."/>
            <person name="Albert V.A."/>
            <person name="Aono N."/>
            <person name="Aoyama T."/>
            <person name="Ambrose B.A."/>
            <person name="Ashton N.W."/>
            <person name="Axtell M.J."/>
            <person name="Barker E."/>
            <person name="Barker M.S."/>
            <person name="Bennetzen J.L."/>
            <person name="Bonawitz N.D."/>
            <person name="Chapple C."/>
            <person name="Cheng C."/>
            <person name="Correa L.G."/>
            <person name="Dacre M."/>
            <person name="DeBarry J."/>
            <person name="Dreyer I."/>
            <person name="Elias M."/>
            <person name="Engstrom E.M."/>
            <person name="Estelle M."/>
            <person name="Feng L."/>
            <person name="Finet C."/>
            <person name="Floyd S.K."/>
            <person name="Frommer W.B."/>
            <person name="Fujita T."/>
            <person name="Gramzow L."/>
            <person name="Gutensohn M."/>
            <person name="Harholt J."/>
            <person name="Hattori M."/>
            <person name="Heyl A."/>
            <person name="Hirai T."/>
            <person name="Hiwatashi Y."/>
            <person name="Ishikawa M."/>
            <person name="Iwata M."/>
            <person name="Karol K.G."/>
            <person name="Koehler B."/>
            <person name="Kolukisaoglu U."/>
            <person name="Kubo M."/>
            <person name="Kurata T."/>
            <person name="Lalonde S."/>
            <person name="Li K."/>
            <person name="Li Y."/>
            <person name="Litt A."/>
            <person name="Lyons E."/>
            <person name="Manning G."/>
            <person name="Maruyama T."/>
            <person name="Michael T.P."/>
            <person name="Mikami K."/>
            <person name="Miyazaki S."/>
            <person name="Morinaga S."/>
            <person name="Murata T."/>
            <person name="Mueller-Roeber B."/>
            <person name="Nelson D.R."/>
            <person name="Obara M."/>
            <person name="Oguri Y."/>
            <person name="Olmstead R.G."/>
            <person name="Onodera N."/>
            <person name="Petersen B.L."/>
            <person name="Pils B."/>
            <person name="Prigge M."/>
            <person name="Rensing S.A."/>
            <person name="Riano-Pachon D.M."/>
            <person name="Roberts A.W."/>
            <person name="Sato Y."/>
            <person name="Scheller H.V."/>
            <person name="Schulz B."/>
            <person name="Schulz C."/>
            <person name="Shakirov E.V."/>
            <person name="Shibagaki N."/>
            <person name="Shinohara N."/>
            <person name="Shippen D.E."/>
            <person name="Soerensen I."/>
            <person name="Sotooka R."/>
            <person name="Sugimoto N."/>
            <person name="Sugita M."/>
            <person name="Sumikawa N."/>
            <person name="Tanurdzic M."/>
            <person name="Theissen G."/>
            <person name="Ulvskov P."/>
            <person name="Wakazuki S."/>
            <person name="Weng J.K."/>
            <person name="Willats W.W."/>
            <person name="Wipf D."/>
            <person name="Wolf P.G."/>
            <person name="Yang L."/>
            <person name="Zimmer A.D."/>
            <person name="Zhu Q."/>
            <person name="Mitros T."/>
            <person name="Hellsten U."/>
            <person name="Loque D."/>
            <person name="Otillar R."/>
            <person name="Salamov A."/>
            <person name="Schmutz J."/>
            <person name="Shapiro H."/>
            <person name="Lindquist E."/>
            <person name="Lucas S."/>
            <person name="Rokhsar D."/>
            <person name="Grigoriev I.V."/>
        </authorList>
    </citation>
    <scope>NUCLEOTIDE SEQUENCE [LARGE SCALE GENOMIC DNA]</scope>
</reference>
<dbReference type="InParanoid" id="D8QWX4"/>
<dbReference type="AlphaFoldDB" id="D8QWX4"/>
<keyword evidence="3" id="KW-1185">Reference proteome</keyword>
<sequence>MGRSIDLVQIIGALVSLVFFSRFDFSEGSKGGMAGLPSLDMSIFGAGECVYCPQFLCRLYLVVATAHAKMPWRVHIRGWKNRSETGTKLERKNEHPYFTDCQCRKSYCRTFAICFLEPEEQTLQDIVKSGGWSRSIGDKTTPFTVTLLV</sequence>
<protein>
    <submittedName>
        <fullName evidence="2">Uncharacterized protein</fullName>
    </submittedName>
</protein>